<keyword evidence="3" id="KW-1185">Reference proteome</keyword>
<dbReference type="Proteomes" id="UP000248706">
    <property type="component" value="Unassembled WGS sequence"/>
</dbReference>
<name>A0A328VFM5_9CHLR</name>
<dbReference type="EMBL" id="MCIF01000002">
    <property type="protein sequence ID" value="RAQ96506.1"/>
    <property type="molecule type" value="Genomic_DNA"/>
</dbReference>
<proteinExistence type="predicted"/>
<gene>
    <name evidence="2" type="ORF">A4R35_13240</name>
</gene>
<reference evidence="2 3" key="1">
    <citation type="submission" date="2016-08" db="EMBL/GenBank/DDBJ databases">
        <title>Analysis of Carbohydrate Active Enzymes in Thermogemmatispora T81 Reveals Carbohydrate Degradation Ability.</title>
        <authorList>
            <person name="Tomazini A."/>
            <person name="Lal S."/>
            <person name="Stott M."/>
            <person name="Henrissat B."/>
            <person name="Polikarpov I."/>
            <person name="Sparling R."/>
            <person name="Levin D.B."/>
        </authorList>
    </citation>
    <scope>NUCLEOTIDE SEQUENCE [LARGE SCALE GENOMIC DNA]</scope>
    <source>
        <strain evidence="2 3">T81</strain>
    </source>
</reference>
<dbReference type="AlphaFoldDB" id="A0A328VFM5"/>
<protein>
    <submittedName>
        <fullName evidence="2">Uncharacterized protein</fullName>
    </submittedName>
</protein>
<feature type="region of interest" description="Disordered" evidence="1">
    <location>
        <begin position="35"/>
        <end position="73"/>
    </location>
</feature>
<organism evidence="2 3">
    <name type="scientific">Thermogemmatispora tikiterensis</name>
    <dbReference type="NCBI Taxonomy" id="1825093"/>
    <lineage>
        <taxon>Bacteria</taxon>
        <taxon>Bacillati</taxon>
        <taxon>Chloroflexota</taxon>
        <taxon>Ktedonobacteria</taxon>
        <taxon>Thermogemmatisporales</taxon>
        <taxon>Thermogemmatisporaceae</taxon>
        <taxon>Thermogemmatispora</taxon>
    </lineage>
</organism>
<accession>A0A328VFM5</accession>
<evidence type="ECO:0000256" key="1">
    <source>
        <dbReference type="SAM" id="MobiDB-lite"/>
    </source>
</evidence>
<evidence type="ECO:0000313" key="2">
    <source>
        <dbReference type="EMBL" id="RAQ96506.1"/>
    </source>
</evidence>
<comment type="caution">
    <text evidence="2">The sequence shown here is derived from an EMBL/GenBank/DDBJ whole genome shotgun (WGS) entry which is preliminary data.</text>
</comment>
<evidence type="ECO:0000313" key="3">
    <source>
        <dbReference type="Proteomes" id="UP000248706"/>
    </source>
</evidence>
<sequence length="73" mass="7732">MLLQEVRLPGQALPPPGAVFEIAEGTRAAERLRSGPLAGAGPGYCHGLFKTPVQQQRPSEQPGEGRSLQRQAA</sequence>